<keyword evidence="2" id="KW-1185">Reference proteome</keyword>
<comment type="caution">
    <text evidence="1">The sequence shown here is derived from an EMBL/GenBank/DDBJ whole genome shotgun (WGS) entry which is preliminary data.</text>
</comment>
<dbReference type="Proteomes" id="UP001209654">
    <property type="component" value="Unassembled WGS sequence"/>
</dbReference>
<sequence length="89" mass="9242">MLVGTALPAFACESPMTKAIGAGSAADIVPAGLEETEEALGGVVQAARARMSSDSTPSQMTRNFPLSFPCFETFGIADPHKVPPRTGKF</sequence>
<name>A0ABQ5MV96_9MICC</name>
<accession>A0ABQ5MV96</accession>
<gene>
    <name evidence="1" type="ORF">AHIS1636_23510</name>
</gene>
<proteinExistence type="predicted"/>
<evidence type="ECO:0000313" key="1">
    <source>
        <dbReference type="EMBL" id="GLB67911.1"/>
    </source>
</evidence>
<evidence type="ECO:0000313" key="2">
    <source>
        <dbReference type="Proteomes" id="UP001209654"/>
    </source>
</evidence>
<reference evidence="1 2" key="1">
    <citation type="journal article" date="2023" name="Int. J. Syst. Evol. Microbiol.">
        <title>Arthrobacter mangrovi sp. nov., an actinobacterium isolated from the rhizosphere of a mangrove.</title>
        <authorList>
            <person name="Hamada M."/>
            <person name="Saitou S."/>
            <person name="Enomoto N."/>
            <person name="Nanri K."/>
            <person name="Hidaka K."/>
            <person name="Miura T."/>
            <person name="Tamura T."/>
        </authorList>
    </citation>
    <scope>NUCLEOTIDE SEQUENCE [LARGE SCALE GENOMIC DNA]</scope>
    <source>
        <strain evidence="1 2">NBRC 112813</strain>
    </source>
</reference>
<dbReference type="EMBL" id="BRVS01000009">
    <property type="protein sequence ID" value="GLB67911.1"/>
    <property type="molecule type" value="Genomic_DNA"/>
</dbReference>
<organism evidence="1 2">
    <name type="scientific">Arthrobacter mangrovi</name>
    <dbReference type="NCBI Taxonomy" id="2966350"/>
    <lineage>
        <taxon>Bacteria</taxon>
        <taxon>Bacillati</taxon>
        <taxon>Actinomycetota</taxon>
        <taxon>Actinomycetes</taxon>
        <taxon>Micrococcales</taxon>
        <taxon>Micrococcaceae</taxon>
        <taxon>Arthrobacter</taxon>
    </lineage>
</organism>
<protein>
    <submittedName>
        <fullName evidence="1">Uncharacterized protein</fullName>
    </submittedName>
</protein>